<evidence type="ECO:0000256" key="5">
    <source>
        <dbReference type="ARBA" id="ARBA00022490"/>
    </source>
</evidence>
<accession>A0A6A5UYQ8</accession>
<dbReference type="PANTHER" id="PTHR43722:SF1">
    <property type="entry name" value="PROLINE IMINOPEPTIDASE"/>
    <property type="match status" value="1"/>
</dbReference>
<dbReference type="PRINTS" id="PR00111">
    <property type="entry name" value="ABHYDROLASE"/>
</dbReference>
<keyword evidence="13" id="KW-1185">Reference proteome</keyword>
<keyword evidence="7 8" id="KW-0378">Hydrolase</keyword>
<keyword evidence="4 8" id="KW-0031">Aminopeptidase</keyword>
<dbReference type="PRINTS" id="PR00793">
    <property type="entry name" value="PROAMNOPTASE"/>
</dbReference>
<evidence type="ECO:0000259" key="11">
    <source>
        <dbReference type="Pfam" id="PF00561"/>
    </source>
</evidence>
<evidence type="ECO:0000256" key="7">
    <source>
        <dbReference type="ARBA" id="ARBA00022801"/>
    </source>
</evidence>
<dbReference type="EMBL" id="ML976705">
    <property type="protein sequence ID" value="KAF1969874.1"/>
    <property type="molecule type" value="Genomic_DNA"/>
</dbReference>
<comment type="similarity">
    <text evidence="3 8 10">Belongs to the peptidase S33 family.</text>
</comment>
<feature type="active site" description="Nucleophile" evidence="9">
    <location>
        <position position="116"/>
    </location>
</feature>
<evidence type="ECO:0000256" key="8">
    <source>
        <dbReference type="PIRNR" id="PIRNR006431"/>
    </source>
</evidence>
<evidence type="ECO:0000256" key="6">
    <source>
        <dbReference type="ARBA" id="ARBA00022670"/>
    </source>
</evidence>
<dbReference type="PIRSF" id="PIRSF006431">
    <property type="entry name" value="Pept_S33"/>
    <property type="match status" value="1"/>
</dbReference>
<feature type="active site" description="Proton donor" evidence="9">
    <location>
        <position position="303"/>
    </location>
</feature>
<feature type="active site" evidence="9">
    <location>
        <position position="275"/>
    </location>
</feature>
<comment type="catalytic activity">
    <reaction evidence="1 8 10">
        <text>Release of N-terminal proline from a peptide.</text>
        <dbReference type="EC" id="3.4.11.5"/>
    </reaction>
</comment>
<dbReference type="Proteomes" id="UP000800036">
    <property type="component" value="Unassembled WGS sequence"/>
</dbReference>
<evidence type="ECO:0000256" key="9">
    <source>
        <dbReference type="PIRSR" id="PIRSR006431-1"/>
    </source>
</evidence>
<reference evidence="12" key="1">
    <citation type="journal article" date="2020" name="Stud. Mycol.">
        <title>101 Dothideomycetes genomes: a test case for predicting lifestyles and emergence of pathogens.</title>
        <authorList>
            <person name="Haridas S."/>
            <person name="Albert R."/>
            <person name="Binder M."/>
            <person name="Bloem J."/>
            <person name="Labutti K."/>
            <person name="Salamov A."/>
            <person name="Andreopoulos B."/>
            <person name="Baker S."/>
            <person name="Barry K."/>
            <person name="Bills G."/>
            <person name="Bluhm B."/>
            <person name="Cannon C."/>
            <person name="Castanera R."/>
            <person name="Culley D."/>
            <person name="Daum C."/>
            <person name="Ezra D."/>
            <person name="Gonzalez J."/>
            <person name="Henrissat B."/>
            <person name="Kuo A."/>
            <person name="Liang C."/>
            <person name="Lipzen A."/>
            <person name="Lutzoni F."/>
            <person name="Magnuson J."/>
            <person name="Mondo S."/>
            <person name="Nolan M."/>
            <person name="Ohm R."/>
            <person name="Pangilinan J."/>
            <person name="Park H.-J."/>
            <person name="Ramirez L."/>
            <person name="Alfaro M."/>
            <person name="Sun H."/>
            <person name="Tritt A."/>
            <person name="Yoshinaga Y."/>
            <person name="Zwiers L.-H."/>
            <person name="Turgeon B."/>
            <person name="Goodwin S."/>
            <person name="Spatafora J."/>
            <person name="Crous P."/>
            <person name="Grigoriev I."/>
        </authorList>
    </citation>
    <scope>NUCLEOTIDE SEQUENCE</scope>
    <source>
        <strain evidence="12">CBS 107.79</strain>
    </source>
</reference>
<evidence type="ECO:0000313" key="12">
    <source>
        <dbReference type="EMBL" id="KAF1969874.1"/>
    </source>
</evidence>
<evidence type="ECO:0000313" key="13">
    <source>
        <dbReference type="Proteomes" id="UP000800036"/>
    </source>
</evidence>
<dbReference type="NCBIfam" id="TIGR01249">
    <property type="entry name" value="pro_imino_pep_1"/>
    <property type="match status" value="1"/>
</dbReference>
<evidence type="ECO:0000256" key="3">
    <source>
        <dbReference type="ARBA" id="ARBA00010088"/>
    </source>
</evidence>
<dbReference type="OrthoDB" id="10249433at2759"/>
<name>A0A6A5UYQ8_9PLEO</name>
<protein>
    <recommendedName>
        <fullName evidence="8 10">Proline iminopeptidase</fullName>
        <shortName evidence="8">PIP</shortName>
        <ecNumber evidence="8 10">3.4.11.5</ecNumber>
    </recommendedName>
    <alternativeName>
        <fullName evidence="8">Prolyl aminopeptidase</fullName>
    </alternativeName>
</protein>
<dbReference type="InterPro" id="IPR000073">
    <property type="entry name" value="AB_hydrolase_1"/>
</dbReference>
<dbReference type="InterPro" id="IPR029058">
    <property type="entry name" value="AB_hydrolase_fold"/>
</dbReference>
<dbReference type="EC" id="3.4.11.5" evidence="8 10"/>
<keyword evidence="5 8" id="KW-0963">Cytoplasm</keyword>
<feature type="domain" description="AB hydrolase-1" evidence="11">
    <location>
        <begin position="43"/>
        <end position="305"/>
    </location>
</feature>
<dbReference type="SUPFAM" id="SSF53474">
    <property type="entry name" value="alpha/beta-Hydrolases"/>
    <property type="match status" value="1"/>
</dbReference>
<dbReference type="Pfam" id="PF00561">
    <property type="entry name" value="Abhydrolase_1"/>
    <property type="match status" value="1"/>
</dbReference>
<dbReference type="GO" id="GO:0004177">
    <property type="term" value="F:aminopeptidase activity"/>
    <property type="evidence" value="ECO:0007669"/>
    <property type="project" value="UniProtKB-UniRule"/>
</dbReference>
<keyword evidence="6 8" id="KW-0645">Protease</keyword>
<proteinExistence type="inferred from homology"/>
<dbReference type="Gene3D" id="3.40.50.1820">
    <property type="entry name" value="alpha/beta hydrolase"/>
    <property type="match status" value="1"/>
</dbReference>
<sequence>MARAPPVTGYEHDDAWDEGYLKVDDMHEIFYQQYGKKDGKPAIFLHGGPGGHTSKSNTAFFPPALYRVVLLDQRGCGRSRPNACTANNTTWHLVADIEALRAHLDIAKWALVFGGSWGSTLALAYAQRHPSAVGSLVLRGIFTVRAAELAWNFSPCGAPTLFPDKFEEFVDFLPQEERGDVRGAYYKRLMSEDESVSHPAARAWNKWELSASTLYPPTEEKLAQLEDPTWLLAHARMEMHYFANKAWLEEGQLLRPENVDRIRGIPATIVQGRYDVVCPPITAWDLHKAWPESRLYWSDDAGHAATEPTTKKKLIEVCEEYAKLDV</sequence>
<evidence type="ECO:0000256" key="10">
    <source>
        <dbReference type="RuleBase" id="RU003421"/>
    </source>
</evidence>
<dbReference type="AlphaFoldDB" id="A0A6A5UYQ8"/>
<dbReference type="GO" id="GO:0005737">
    <property type="term" value="C:cytoplasm"/>
    <property type="evidence" value="ECO:0007669"/>
    <property type="project" value="UniProtKB-SubCell"/>
</dbReference>
<comment type="subcellular location">
    <subcellularLocation>
        <location evidence="2 8">Cytoplasm</location>
    </subcellularLocation>
</comment>
<evidence type="ECO:0000256" key="2">
    <source>
        <dbReference type="ARBA" id="ARBA00004496"/>
    </source>
</evidence>
<dbReference type="PANTHER" id="PTHR43722">
    <property type="entry name" value="PROLINE IMINOPEPTIDASE"/>
    <property type="match status" value="1"/>
</dbReference>
<dbReference type="InterPro" id="IPR005944">
    <property type="entry name" value="Pro_iminopeptidase"/>
</dbReference>
<evidence type="ECO:0000256" key="1">
    <source>
        <dbReference type="ARBA" id="ARBA00001585"/>
    </source>
</evidence>
<dbReference type="InterPro" id="IPR002410">
    <property type="entry name" value="Peptidase_S33"/>
</dbReference>
<organism evidence="12 13">
    <name type="scientific">Bimuria novae-zelandiae CBS 107.79</name>
    <dbReference type="NCBI Taxonomy" id="1447943"/>
    <lineage>
        <taxon>Eukaryota</taxon>
        <taxon>Fungi</taxon>
        <taxon>Dikarya</taxon>
        <taxon>Ascomycota</taxon>
        <taxon>Pezizomycotina</taxon>
        <taxon>Dothideomycetes</taxon>
        <taxon>Pleosporomycetidae</taxon>
        <taxon>Pleosporales</taxon>
        <taxon>Massarineae</taxon>
        <taxon>Didymosphaeriaceae</taxon>
        <taxon>Bimuria</taxon>
    </lineage>
</organism>
<evidence type="ECO:0000256" key="4">
    <source>
        <dbReference type="ARBA" id="ARBA00022438"/>
    </source>
</evidence>
<dbReference type="GO" id="GO:0006508">
    <property type="term" value="P:proteolysis"/>
    <property type="evidence" value="ECO:0007669"/>
    <property type="project" value="UniProtKB-KW"/>
</dbReference>
<gene>
    <name evidence="12" type="ORF">BU23DRAFT_557288</name>
</gene>